<protein>
    <submittedName>
        <fullName evidence="4">Uncharacterized protein</fullName>
    </submittedName>
</protein>
<gene>
    <name evidence="4" type="ORF">FPE_LOCUS33021</name>
</gene>
<dbReference type="SUPFAM" id="SSF81333">
    <property type="entry name" value="F1F0 ATP synthase subunit C"/>
    <property type="match status" value="1"/>
</dbReference>
<evidence type="ECO:0000256" key="2">
    <source>
        <dbReference type="ARBA" id="ARBA00022448"/>
    </source>
</evidence>
<dbReference type="Gene3D" id="1.20.120.610">
    <property type="entry name" value="lithium bound rotor ring of v- atpase"/>
    <property type="match status" value="1"/>
</dbReference>
<evidence type="ECO:0000256" key="3">
    <source>
        <dbReference type="ARBA" id="ARBA00023065"/>
    </source>
</evidence>
<reference evidence="4" key="1">
    <citation type="submission" date="2023-05" db="EMBL/GenBank/DDBJ databases">
        <authorList>
            <person name="Huff M."/>
        </authorList>
    </citation>
    <scope>NUCLEOTIDE SEQUENCE</scope>
</reference>
<dbReference type="CDD" id="cd18176">
    <property type="entry name" value="ATP-synt_Vo_c_ATP6C_rpt2"/>
    <property type="match status" value="1"/>
</dbReference>
<dbReference type="Proteomes" id="UP000834106">
    <property type="component" value="Chromosome 22"/>
</dbReference>
<dbReference type="PANTHER" id="PTHR10263">
    <property type="entry name" value="V-TYPE PROTON ATPASE PROTEOLIPID SUBUNIT"/>
    <property type="match status" value="1"/>
</dbReference>
<keyword evidence="2" id="KW-0813">Transport</keyword>
<evidence type="ECO:0000313" key="4">
    <source>
        <dbReference type="EMBL" id="CAI9785591.1"/>
    </source>
</evidence>
<dbReference type="AlphaFoldDB" id="A0AAD2EEW2"/>
<keyword evidence="5" id="KW-1185">Reference proteome</keyword>
<evidence type="ECO:0000256" key="1">
    <source>
        <dbReference type="ARBA" id="ARBA00007296"/>
    </source>
</evidence>
<dbReference type="InterPro" id="IPR035921">
    <property type="entry name" value="F/V-ATP_Csub_sf"/>
</dbReference>
<proteinExistence type="inferred from homology"/>
<accession>A0AAD2EEW2</accession>
<name>A0AAD2EEW2_9LAMI</name>
<comment type="similarity">
    <text evidence="1">Belongs to the V-ATPase proteolipid subunit family.</text>
</comment>
<organism evidence="4 5">
    <name type="scientific">Fraxinus pennsylvanica</name>
    <dbReference type="NCBI Taxonomy" id="56036"/>
    <lineage>
        <taxon>Eukaryota</taxon>
        <taxon>Viridiplantae</taxon>
        <taxon>Streptophyta</taxon>
        <taxon>Embryophyta</taxon>
        <taxon>Tracheophyta</taxon>
        <taxon>Spermatophyta</taxon>
        <taxon>Magnoliopsida</taxon>
        <taxon>eudicotyledons</taxon>
        <taxon>Gunneridae</taxon>
        <taxon>Pentapetalae</taxon>
        <taxon>asterids</taxon>
        <taxon>lamiids</taxon>
        <taxon>Lamiales</taxon>
        <taxon>Oleaceae</taxon>
        <taxon>Oleeae</taxon>
        <taxon>Fraxinus</taxon>
    </lineage>
</organism>
<dbReference type="EMBL" id="OU503057">
    <property type="protein sequence ID" value="CAI9785591.1"/>
    <property type="molecule type" value="Genomic_DNA"/>
</dbReference>
<dbReference type="GO" id="GO:0006811">
    <property type="term" value="P:monoatomic ion transport"/>
    <property type="evidence" value="ECO:0007669"/>
    <property type="project" value="UniProtKB-KW"/>
</dbReference>
<sequence length="116" mass="12833">MKAVLDGLLIHEYFKVWVRHMARRINPKVKSYYLFDGYAHLSSGLVCGLAGLSAGMAIGIVGDVGVRSLCGNPPTVHLWPRPRQKRRMAMQMDIPKLKAKSTLQKKGEGIGITLNC</sequence>
<keyword evidence="3" id="KW-0406">Ion transport</keyword>
<evidence type="ECO:0000313" key="5">
    <source>
        <dbReference type="Proteomes" id="UP000834106"/>
    </source>
</evidence>